<dbReference type="Pfam" id="PF00392">
    <property type="entry name" value="GntR"/>
    <property type="match status" value="1"/>
</dbReference>
<dbReference type="Proteomes" id="UP000199092">
    <property type="component" value="Chromosome I"/>
</dbReference>
<keyword evidence="6" id="KW-1185">Reference proteome</keyword>
<sequence>MSTPAPSDLPALRLDPASALPVAEQIQVQVVDLVTSGVLPPGRRLPPVRTLAATLGVAPGTVAKAYRGLEQEGFVETAGRNGTVVADQRVEATARTRQQLRAVLQPLLDEGMSSAEVLRLVRSVLGG</sequence>
<feature type="domain" description="HTH gntR-type" evidence="4">
    <location>
        <begin position="20"/>
        <end position="88"/>
    </location>
</feature>
<protein>
    <submittedName>
        <fullName evidence="5">GntR family transcriptional regulator</fullName>
    </submittedName>
</protein>
<name>A0A1H1NR19_9ACTN</name>
<evidence type="ECO:0000256" key="1">
    <source>
        <dbReference type="ARBA" id="ARBA00023015"/>
    </source>
</evidence>
<accession>A0A1H1NR19</accession>
<dbReference type="Gene3D" id="1.10.10.10">
    <property type="entry name" value="Winged helix-like DNA-binding domain superfamily/Winged helix DNA-binding domain"/>
    <property type="match status" value="1"/>
</dbReference>
<dbReference type="SUPFAM" id="SSF46785">
    <property type="entry name" value="Winged helix' DNA-binding domain"/>
    <property type="match status" value="1"/>
</dbReference>
<reference evidence="5 6" key="1">
    <citation type="submission" date="2016-10" db="EMBL/GenBank/DDBJ databases">
        <authorList>
            <person name="de Groot N.N."/>
        </authorList>
    </citation>
    <scope>NUCLEOTIDE SEQUENCE [LARGE SCALE GENOMIC DNA]</scope>
    <source>
        <strain evidence="5 6">DSM 21741</strain>
    </source>
</reference>
<keyword evidence="1" id="KW-0805">Transcription regulation</keyword>
<dbReference type="EMBL" id="LT629749">
    <property type="protein sequence ID" value="SDS01230.1"/>
    <property type="molecule type" value="Genomic_DNA"/>
</dbReference>
<dbReference type="PANTHER" id="PTHR38445:SF9">
    <property type="entry name" value="HTH-TYPE TRANSCRIPTIONAL REPRESSOR YTRA"/>
    <property type="match status" value="1"/>
</dbReference>
<evidence type="ECO:0000313" key="5">
    <source>
        <dbReference type="EMBL" id="SDS01230.1"/>
    </source>
</evidence>
<evidence type="ECO:0000259" key="4">
    <source>
        <dbReference type="PROSITE" id="PS50949"/>
    </source>
</evidence>
<dbReference type="STRING" id="546871.SAMN04488543_0918"/>
<dbReference type="GO" id="GO:0003700">
    <property type="term" value="F:DNA-binding transcription factor activity"/>
    <property type="evidence" value="ECO:0007669"/>
    <property type="project" value="InterPro"/>
</dbReference>
<proteinExistence type="predicted"/>
<evidence type="ECO:0000256" key="3">
    <source>
        <dbReference type="ARBA" id="ARBA00023163"/>
    </source>
</evidence>
<dbReference type="OrthoDB" id="4307011at2"/>
<dbReference type="PANTHER" id="PTHR38445">
    <property type="entry name" value="HTH-TYPE TRANSCRIPTIONAL REPRESSOR YTRA"/>
    <property type="match status" value="1"/>
</dbReference>
<dbReference type="InterPro" id="IPR036390">
    <property type="entry name" value="WH_DNA-bd_sf"/>
</dbReference>
<dbReference type="InterPro" id="IPR000524">
    <property type="entry name" value="Tscrpt_reg_HTH_GntR"/>
</dbReference>
<gene>
    <name evidence="5" type="ORF">SAMN04488543_0918</name>
</gene>
<organism evidence="5 6">
    <name type="scientific">Friedmanniella luteola</name>
    <dbReference type="NCBI Taxonomy" id="546871"/>
    <lineage>
        <taxon>Bacteria</taxon>
        <taxon>Bacillati</taxon>
        <taxon>Actinomycetota</taxon>
        <taxon>Actinomycetes</taxon>
        <taxon>Propionibacteriales</taxon>
        <taxon>Nocardioidaceae</taxon>
        <taxon>Friedmanniella</taxon>
    </lineage>
</organism>
<keyword evidence="2" id="KW-0238">DNA-binding</keyword>
<dbReference type="GO" id="GO:0003677">
    <property type="term" value="F:DNA binding"/>
    <property type="evidence" value="ECO:0007669"/>
    <property type="project" value="UniProtKB-KW"/>
</dbReference>
<dbReference type="SMART" id="SM00345">
    <property type="entry name" value="HTH_GNTR"/>
    <property type="match status" value="1"/>
</dbReference>
<keyword evidence="3" id="KW-0804">Transcription</keyword>
<evidence type="ECO:0000256" key="2">
    <source>
        <dbReference type="ARBA" id="ARBA00023125"/>
    </source>
</evidence>
<dbReference type="AlphaFoldDB" id="A0A1H1NR19"/>
<evidence type="ECO:0000313" key="6">
    <source>
        <dbReference type="Proteomes" id="UP000199092"/>
    </source>
</evidence>
<dbReference type="InterPro" id="IPR036388">
    <property type="entry name" value="WH-like_DNA-bd_sf"/>
</dbReference>
<dbReference type="RefSeq" id="WP_091410586.1">
    <property type="nucleotide sequence ID" value="NZ_LT629749.1"/>
</dbReference>
<dbReference type="PROSITE" id="PS50949">
    <property type="entry name" value="HTH_GNTR"/>
    <property type="match status" value="1"/>
</dbReference>
<dbReference type="CDD" id="cd07377">
    <property type="entry name" value="WHTH_GntR"/>
    <property type="match status" value="1"/>
</dbReference>